<evidence type="ECO:0000313" key="3">
    <source>
        <dbReference type="Proteomes" id="UP000031737"/>
    </source>
</evidence>
<feature type="region of interest" description="Disordered" evidence="1">
    <location>
        <begin position="806"/>
        <end position="835"/>
    </location>
</feature>
<organism evidence="2 3">
    <name type="scientific">Trypanosoma rangeli SC58</name>
    <dbReference type="NCBI Taxonomy" id="429131"/>
    <lineage>
        <taxon>Eukaryota</taxon>
        <taxon>Discoba</taxon>
        <taxon>Euglenozoa</taxon>
        <taxon>Kinetoplastea</taxon>
        <taxon>Metakinetoplastina</taxon>
        <taxon>Trypanosomatida</taxon>
        <taxon>Trypanosomatidae</taxon>
        <taxon>Trypanosoma</taxon>
        <taxon>Herpetosoma</taxon>
    </lineage>
</organism>
<feature type="region of interest" description="Disordered" evidence="1">
    <location>
        <begin position="465"/>
        <end position="496"/>
    </location>
</feature>
<feature type="compositionally biased region" description="Basic and acidic residues" evidence="1">
    <location>
        <begin position="469"/>
        <end position="487"/>
    </location>
</feature>
<feature type="region of interest" description="Disordered" evidence="1">
    <location>
        <begin position="1083"/>
        <end position="1109"/>
    </location>
</feature>
<feature type="compositionally biased region" description="Acidic residues" evidence="1">
    <location>
        <begin position="347"/>
        <end position="357"/>
    </location>
</feature>
<feature type="compositionally biased region" description="Low complexity" evidence="1">
    <location>
        <begin position="298"/>
        <end position="308"/>
    </location>
</feature>
<evidence type="ECO:0000313" key="2">
    <source>
        <dbReference type="EMBL" id="ESL05816.1"/>
    </source>
</evidence>
<feature type="compositionally biased region" description="Basic and acidic residues" evidence="1">
    <location>
        <begin position="249"/>
        <end position="260"/>
    </location>
</feature>
<evidence type="ECO:0000256" key="1">
    <source>
        <dbReference type="SAM" id="MobiDB-lite"/>
    </source>
</evidence>
<dbReference type="VEuPathDB" id="TriTrypDB:TRSC58_06521"/>
<sequence length="1109" mass="117759">MYSAESSIVFQLRSDSKERSSVDADDAGNALLLTDGVGGGSDGERSRRSTPAPARSPNQLEDREAPKIVQGSFGNGDMATERGVGRREHPGLRNGVANARLHDTAAPAHVTFSPQSRLVDDKMGGCMGNFGSKMLFPFFRNLRRKLASRKPNKRHQKKEGNASVELPAEAAAVRVDASRLVPAVASSTPPLALTAATPASRGAGDDALGGSGSREDHSMQKPRASRKDVARERREPPASTRGAAVTGKDVPRAQETERRQVTSGSGVGGRTEQLDTAARVMSSLEASPPLTASPSAMSPSLNLPSVSPPRAEAEAVGLAVPRWRADKDFVSEATSLHFDLTEPERLEEAEEEEEDGSELASPPGVPVGVIPVTDHCLHSTYTATEVSADLIPKTTTVEFRKETPTSAYSDGTHGGGRTPETPLARGTRTPTAAVLRSISGTSLALHTTITARPVSGRVSTLVRRARRQRNVEVEEAVDAREEGDGGRTKNSRKRPLAVKAAWPGSYAALLPSTSRTAGRSSVRRSMQQQQRRRENTGAAAAQQVPGVRKSVSTSRGTTRRALIHASGRGGKNAKCEVQQVNNGGGGNSSSEKGSVPHSGGSYAQLAAARREYMQGARPVATTYTSAPTSTSSYDGNKQHSPSRKSTCSATREPVSEMCLSHEMLRERDTVYWRRLAALLRMSENCDEGQKGALAIERLMGALAARPSPYAGLTWREFKAQFYLSNSFSLDAFSPLCAEGTEPTTEAGGDVILQLSELLRPSCAACGSNARELWMLHLFSKSGKGWTLRQPSREWLYESVPPFTSKLSPAASSRQKQTPDSRLEEDARGCEEEAPLAPTALSASRCGTTPLAEVECSSPASDDGPLHGVAAVEPRSHAEHQPAGSTSDSGHDVCGTLTAAVLARLGAGQDSALPLYSPTTDDATAEVGDVGGAAQQHPASQEAEHATETTDATSEPSLCKHAHLDAEVISIKLAELDDTLARHFTRDYEAHLRSCEKEVESCSANGSAGTEACLVSLAELTAAAGGDGARDMGGGDRGAAAGEEDVTTLVAWMAERRRLQDRLMVTAAERNMLADQLRIYTTYDEAKTQRKMSRPVRGTQPPQAASSSAS</sequence>
<feature type="region of interest" description="Disordered" evidence="1">
    <location>
        <begin position="399"/>
        <end position="429"/>
    </location>
</feature>
<feature type="compositionally biased region" description="Polar residues" evidence="1">
    <location>
        <begin position="634"/>
        <end position="648"/>
    </location>
</feature>
<feature type="region of interest" description="Disordered" evidence="1">
    <location>
        <begin position="287"/>
        <end position="308"/>
    </location>
</feature>
<dbReference type="OrthoDB" id="252085at2759"/>
<dbReference type="EMBL" id="AUPL01006521">
    <property type="protein sequence ID" value="ESL05816.1"/>
    <property type="molecule type" value="Genomic_DNA"/>
</dbReference>
<protein>
    <submittedName>
        <fullName evidence="2">Uncharacterized protein</fullName>
    </submittedName>
</protein>
<name>A0A061IV97_TRYRA</name>
<feature type="compositionally biased region" description="Polar residues" evidence="1">
    <location>
        <begin position="806"/>
        <end position="815"/>
    </location>
</feature>
<feature type="region of interest" description="Disordered" evidence="1">
    <location>
        <begin position="930"/>
        <end position="955"/>
    </location>
</feature>
<comment type="caution">
    <text evidence="2">The sequence shown here is derived from an EMBL/GenBank/DDBJ whole genome shotgun (WGS) entry which is preliminary data.</text>
</comment>
<feature type="region of interest" description="Disordered" evidence="1">
    <location>
        <begin position="342"/>
        <end position="364"/>
    </location>
</feature>
<feature type="compositionally biased region" description="Low complexity" evidence="1">
    <location>
        <begin position="194"/>
        <end position="206"/>
    </location>
</feature>
<dbReference type="Proteomes" id="UP000031737">
    <property type="component" value="Unassembled WGS sequence"/>
</dbReference>
<keyword evidence="3" id="KW-1185">Reference proteome</keyword>
<feature type="region of interest" description="Disordered" evidence="1">
    <location>
        <begin position="621"/>
        <end position="648"/>
    </location>
</feature>
<feature type="compositionally biased region" description="Basic and acidic residues" evidence="1">
    <location>
        <begin position="213"/>
        <end position="236"/>
    </location>
</feature>
<feature type="region of interest" description="Disordered" evidence="1">
    <location>
        <begin position="510"/>
        <end position="600"/>
    </location>
</feature>
<reference evidence="2 3" key="1">
    <citation type="submission" date="2013-07" db="EMBL/GenBank/DDBJ databases">
        <authorList>
            <person name="Stoco P.H."/>
            <person name="Wagner G."/>
            <person name="Gerber A."/>
            <person name="Zaha A."/>
            <person name="Thompson C."/>
            <person name="Bartholomeu D.C."/>
            <person name="Luckemeyer D.D."/>
            <person name="Bahia D."/>
            <person name="Loreto E."/>
            <person name="Prestes E.B."/>
            <person name="Lima F.M."/>
            <person name="Rodrigues-Luiz G."/>
            <person name="Vallejo G.A."/>
            <person name="Filho J.F."/>
            <person name="Monteiro K.M."/>
            <person name="Tyler K.M."/>
            <person name="de Almeida L.G."/>
            <person name="Ortiz M.F."/>
            <person name="Siervo M.A."/>
            <person name="de Moraes M.H."/>
            <person name="Cunha O.L."/>
            <person name="Mendonca-Neto R."/>
            <person name="Silva R."/>
            <person name="Teixeira S.M."/>
            <person name="Murta S.M."/>
            <person name="Sincero T.C."/>
            <person name="Mendes T.A."/>
            <person name="Urmenyi T.P."/>
            <person name="Silva V.G."/>
            <person name="da Rocha W.D."/>
            <person name="Andersson B."/>
            <person name="Romanha A.J."/>
            <person name="Steindel M."/>
            <person name="de Vasconcelos A.T."/>
            <person name="Grisard E.C."/>
        </authorList>
    </citation>
    <scope>NUCLEOTIDE SEQUENCE [LARGE SCALE GENOMIC DNA]</scope>
    <source>
        <strain evidence="2 3">SC58</strain>
    </source>
</reference>
<feature type="compositionally biased region" description="Low complexity" evidence="1">
    <location>
        <begin position="621"/>
        <end position="633"/>
    </location>
</feature>
<feature type="region of interest" description="Disordered" evidence="1">
    <location>
        <begin position="1"/>
        <end position="89"/>
    </location>
</feature>
<feature type="region of interest" description="Disordered" evidence="1">
    <location>
        <begin position="194"/>
        <end position="273"/>
    </location>
</feature>
<feature type="region of interest" description="Disordered" evidence="1">
    <location>
        <begin position="146"/>
        <end position="165"/>
    </location>
</feature>
<gene>
    <name evidence="2" type="ORF">TRSC58_06521</name>
</gene>
<dbReference type="AlphaFoldDB" id="A0A061IV97"/>
<feature type="compositionally biased region" description="Low complexity" evidence="1">
    <location>
        <begin position="519"/>
        <end position="529"/>
    </location>
</feature>
<accession>A0A061IV97</accession>
<feature type="compositionally biased region" description="Basic residues" evidence="1">
    <location>
        <begin position="146"/>
        <end position="157"/>
    </location>
</feature>
<feature type="compositionally biased region" description="Basic and acidic residues" evidence="1">
    <location>
        <begin position="79"/>
        <end position="89"/>
    </location>
</feature>
<feature type="compositionally biased region" description="Basic and acidic residues" evidence="1">
    <location>
        <begin position="816"/>
        <end position="830"/>
    </location>
</feature>
<proteinExistence type="predicted"/>